<dbReference type="InterPro" id="IPR011009">
    <property type="entry name" value="Kinase-like_dom_sf"/>
</dbReference>
<evidence type="ECO:0000259" key="1">
    <source>
        <dbReference type="Pfam" id="PF01636"/>
    </source>
</evidence>
<feature type="domain" description="Aminoglycoside phosphotransferase" evidence="1">
    <location>
        <begin position="27"/>
        <end position="251"/>
    </location>
</feature>
<comment type="caution">
    <text evidence="2">The sequence shown here is derived from an EMBL/GenBank/DDBJ whole genome shotgun (WGS) entry which is preliminary data.</text>
</comment>
<dbReference type="Proteomes" id="UP001141336">
    <property type="component" value="Unassembled WGS sequence"/>
</dbReference>
<sequence length="322" mass="36583">MTEKPAAKAIEQNFLENYCSLRRLTIVQEITRGWSADKKYLVQNADGEKFLLRTTRSAEKFPYKQQEFAVLKTLEKLDLPLPKPLDLTCCKDCETICMLLSWVPGEDLEEGLPERSPEEQYHLGITAGKILRQLHTISAPDTLPCWGERFAKKIDRRIKAYTLCGVRLPHDEEILVYIAANRHLIQNRPQCFQHGDYHIGNMVLDENGTLGIVDFDRADCGDPWEELNRITWCAAASRYFAAGRIDGYFDGDIPENFWKLCLLYICSDMTGAAAAAVSLGEDEVAGVVQTARDVFSWFNDLNNPIPSWHPFGMNQTDGSYHL</sequence>
<evidence type="ECO:0000313" key="2">
    <source>
        <dbReference type="EMBL" id="MCZ0861724.1"/>
    </source>
</evidence>
<evidence type="ECO:0000313" key="3">
    <source>
        <dbReference type="Proteomes" id="UP001141336"/>
    </source>
</evidence>
<dbReference type="RefSeq" id="WP_268921904.1">
    <property type="nucleotide sequence ID" value="NZ_JAPTGC010000001.1"/>
</dbReference>
<reference evidence="2" key="1">
    <citation type="submission" date="2022-12" db="EMBL/GenBank/DDBJ databases">
        <title>Isolation and characterisation of novel Methanocorpusculum spp. from native Australian herbivores indicates the genus is ancestrally host-associated.</title>
        <authorList>
            <person name="Volmer J.G."/>
            <person name="Soo R.M."/>
            <person name="Evans P.N."/>
            <person name="Hoedt E.C."/>
            <person name="Astorga Alsina A.L."/>
            <person name="Woodcroft B.J."/>
            <person name="Tyson G.W."/>
            <person name="Hugenholtz P."/>
            <person name="Morrison M."/>
        </authorList>
    </citation>
    <scope>NUCLEOTIDE SEQUENCE</scope>
    <source>
        <strain evidence="2">CW153</strain>
    </source>
</reference>
<name>A0ABT4IK09_9EURY</name>
<dbReference type="Gene3D" id="3.90.1200.10">
    <property type="match status" value="1"/>
</dbReference>
<dbReference type="InterPro" id="IPR002575">
    <property type="entry name" value="Aminoglycoside_PTrfase"/>
</dbReference>
<gene>
    <name evidence="2" type="ORF">O0S09_00450</name>
</gene>
<dbReference type="PANTHER" id="PTHR41283">
    <property type="entry name" value="AMINOGLYCOSIDE PHOSPHOTRANSFERASE"/>
    <property type="match status" value="1"/>
</dbReference>
<accession>A0ABT4IK09</accession>
<dbReference type="SUPFAM" id="SSF56112">
    <property type="entry name" value="Protein kinase-like (PK-like)"/>
    <property type="match status" value="1"/>
</dbReference>
<dbReference type="PANTHER" id="PTHR41283:SF1">
    <property type="entry name" value="AMINOGLYCOSIDE PHOSPHOTRANSFERASE DOMAIN-CONTAINING PROTEIN"/>
    <property type="match status" value="1"/>
</dbReference>
<keyword evidence="3" id="KW-1185">Reference proteome</keyword>
<dbReference type="EMBL" id="JAPTGC010000001">
    <property type="protein sequence ID" value="MCZ0861724.1"/>
    <property type="molecule type" value="Genomic_DNA"/>
</dbReference>
<protein>
    <submittedName>
        <fullName evidence="2">Phosphotransferase</fullName>
    </submittedName>
</protein>
<proteinExistence type="predicted"/>
<organism evidence="2 3">
    <name type="scientific">Methanocorpusculum vombati</name>
    <dbReference type="NCBI Taxonomy" id="3002864"/>
    <lineage>
        <taxon>Archaea</taxon>
        <taxon>Methanobacteriati</taxon>
        <taxon>Methanobacteriota</taxon>
        <taxon>Stenosarchaea group</taxon>
        <taxon>Methanomicrobia</taxon>
        <taxon>Methanomicrobiales</taxon>
        <taxon>Methanocorpusculaceae</taxon>
        <taxon>Methanocorpusculum</taxon>
    </lineage>
</organism>
<dbReference type="Pfam" id="PF01636">
    <property type="entry name" value="APH"/>
    <property type="match status" value="1"/>
</dbReference>